<reference evidence="1" key="2">
    <citation type="journal article" date="2015" name="Data Brief">
        <title>Shoot transcriptome of the giant reed, Arundo donax.</title>
        <authorList>
            <person name="Barrero R.A."/>
            <person name="Guerrero F.D."/>
            <person name="Moolhuijzen P."/>
            <person name="Goolsby J.A."/>
            <person name="Tidwell J."/>
            <person name="Bellgard S.E."/>
            <person name="Bellgard M.I."/>
        </authorList>
    </citation>
    <scope>NUCLEOTIDE SEQUENCE</scope>
    <source>
        <tissue evidence="1">Shoot tissue taken approximately 20 cm above the soil surface</tissue>
    </source>
</reference>
<accession>A0A0A8ZNI4</accession>
<evidence type="ECO:0000313" key="1">
    <source>
        <dbReference type="EMBL" id="JAD38305.1"/>
    </source>
</evidence>
<proteinExistence type="predicted"/>
<dbReference type="AlphaFoldDB" id="A0A0A8ZNI4"/>
<name>A0A0A8ZNI4_ARUDO</name>
<dbReference type="EMBL" id="GBRH01259590">
    <property type="protein sequence ID" value="JAD38305.1"/>
    <property type="molecule type" value="Transcribed_RNA"/>
</dbReference>
<sequence>MLGFLDAMILYHQVLSANCQRSL</sequence>
<protein>
    <submittedName>
        <fullName evidence="1">Uncharacterized protein</fullName>
    </submittedName>
</protein>
<organism evidence="1">
    <name type="scientific">Arundo donax</name>
    <name type="common">Giant reed</name>
    <name type="synonym">Donax arundinaceus</name>
    <dbReference type="NCBI Taxonomy" id="35708"/>
    <lineage>
        <taxon>Eukaryota</taxon>
        <taxon>Viridiplantae</taxon>
        <taxon>Streptophyta</taxon>
        <taxon>Embryophyta</taxon>
        <taxon>Tracheophyta</taxon>
        <taxon>Spermatophyta</taxon>
        <taxon>Magnoliopsida</taxon>
        <taxon>Liliopsida</taxon>
        <taxon>Poales</taxon>
        <taxon>Poaceae</taxon>
        <taxon>PACMAD clade</taxon>
        <taxon>Arundinoideae</taxon>
        <taxon>Arundineae</taxon>
        <taxon>Arundo</taxon>
    </lineage>
</organism>
<reference evidence="1" key="1">
    <citation type="submission" date="2014-09" db="EMBL/GenBank/DDBJ databases">
        <authorList>
            <person name="Magalhaes I.L.F."/>
            <person name="Oliveira U."/>
            <person name="Santos F.R."/>
            <person name="Vidigal T.H.D.A."/>
            <person name="Brescovit A.D."/>
            <person name="Santos A.J."/>
        </authorList>
    </citation>
    <scope>NUCLEOTIDE SEQUENCE</scope>
    <source>
        <tissue evidence="1">Shoot tissue taken approximately 20 cm above the soil surface</tissue>
    </source>
</reference>